<organism evidence="10 11">
    <name type="scientific">Brevibacillus reuszeri</name>
    <dbReference type="NCBI Taxonomy" id="54915"/>
    <lineage>
        <taxon>Bacteria</taxon>
        <taxon>Bacillati</taxon>
        <taxon>Bacillota</taxon>
        <taxon>Bacilli</taxon>
        <taxon>Bacillales</taxon>
        <taxon>Paenibacillaceae</taxon>
        <taxon>Brevibacillus</taxon>
    </lineage>
</organism>
<feature type="transmembrane region" description="Helical" evidence="8">
    <location>
        <begin position="41"/>
        <end position="67"/>
    </location>
</feature>
<reference evidence="11" key="1">
    <citation type="submission" date="2015-07" db="EMBL/GenBank/DDBJ databases">
        <title>Genome sequencing project for genomic taxonomy and phylogenomics of Bacillus-like bacteria.</title>
        <authorList>
            <person name="Liu B."/>
            <person name="Wang J."/>
            <person name="Zhu Y."/>
            <person name="Liu G."/>
            <person name="Chen Q."/>
            <person name="Chen Z."/>
            <person name="Lan J."/>
            <person name="Che J."/>
            <person name="Ge C."/>
            <person name="Shi H."/>
            <person name="Pan Z."/>
            <person name="Liu X."/>
        </authorList>
    </citation>
    <scope>NUCLEOTIDE SEQUENCE [LARGE SCALE GENOMIC DNA]</scope>
    <source>
        <strain evidence="11">DSM 9887</strain>
    </source>
</reference>
<dbReference type="Pfam" id="PF04647">
    <property type="entry name" value="AgrB"/>
    <property type="match status" value="1"/>
</dbReference>
<keyword evidence="7 8" id="KW-0472">Membrane</keyword>
<dbReference type="OrthoDB" id="2468866at2"/>
<evidence type="ECO:0000256" key="1">
    <source>
        <dbReference type="ARBA" id="ARBA00022475"/>
    </source>
</evidence>
<evidence type="ECO:0000256" key="4">
    <source>
        <dbReference type="ARBA" id="ARBA00022692"/>
    </source>
</evidence>
<keyword evidence="3" id="KW-0645">Protease</keyword>
<reference evidence="10" key="2">
    <citation type="submission" date="2015-07" db="EMBL/GenBank/DDBJ databases">
        <title>MeaNS - Measles Nucleotide Surveillance Program.</title>
        <authorList>
            <person name="Tran T."/>
            <person name="Druce J."/>
        </authorList>
    </citation>
    <scope>NUCLEOTIDE SEQUENCE</scope>
    <source>
        <strain evidence="10">DSM 9887</strain>
    </source>
</reference>
<evidence type="ECO:0000313" key="11">
    <source>
        <dbReference type="Proteomes" id="UP000036834"/>
    </source>
</evidence>
<accession>A0A0K9YTB0</accession>
<dbReference type="EMBL" id="LGIQ01000009">
    <property type="protein sequence ID" value="KNB71943.1"/>
    <property type="molecule type" value="Genomic_DNA"/>
</dbReference>
<comment type="caution">
    <text evidence="10">The sequence shown here is derived from an EMBL/GenBank/DDBJ whole genome shotgun (WGS) entry which is preliminary data.</text>
</comment>
<keyword evidence="6 8" id="KW-1133">Transmembrane helix</keyword>
<dbReference type="RefSeq" id="WP_049740985.1">
    <property type="nucleotide sequence ID" value="NZ_BJON01000005.1"/>
</dbReference>
<dbReference type="Proteomes" id="UP000319578">
    <property type="component" value="Unassembled WGS sequence"/>
</dbReference>
<name>A0A0K9YTB0_9BACL</name>
<dbReference type="GO" id="GO:0006508">
    <property type="term" value="P:proteolysis"/>
    <property type="evidence" value="ECO:0007669"/>
    <property type="project" value="UniProtKB-KW"/>
</dbReference>
<proteinExistence type="predicted"/>
<feature type="transmembrane region" description="Helical" evidence="8">
    <location>
        <begin position="173"/>
        <end position="195"/>
    </location>
</feature>
<dbReference type="GO" id="GO:0008233">
    <property type="term" value="F:peptidase activity"/>
    <property type="evidence" value="ECO:0007669"/>
    <property type="project" value="UniProtKB-KW"/>
</dbReference>
<dbReference type="InterPro" id="IPR006741">
    <property type="entry name" value="AgrB"/>
</dbReference>
<reference evidence="9 12" key="3">
    <citation type="submission" date="2019-06" db="EMBL/GenBank/DDBJ databases">
        <title>Whole genome shotgun sequence of Brevibacillus reuszeri NBRC 15719.</title>
        <authorList>
            <person name="Hosoyama A."/>
            <person name="Uohara A."/>
            <person name="Ohji S."/>
            <person name="Ichikawa N."/>
        </authorList>
    </citation>
    <scope>NUCLEOTIDE SEQUENCE [LARGE SCALE GENOMIC DNA]</scope>
    <source>
        <strain evidence="9 12">NBRC 15719</strain>
    </source>
</reference>
<evidence type="ECO:0000256" key="2">
    <source>
        <dbReference type="ARBA" id="ARBA00022654"/>
    </source>
</evidence>
<evidence type="ECO:0000256" key="3">
    <source>
        <dbReference type="ARBA" id="ARBA00022670"/>
    </source>
</evidence>
<dbReference type="PATRIC" id="fig|54915.3.peg.4088"/>
<keyword evidence="5" id="KW-0378">Hydrolase</keyword>
<keyword evidence="2" id="KW-0673">Quorum sensing</keyword>
<evidence type="ECO:0000256" key="5">
    <source>
        <dbReference type="ARBA" id="ARBA00022801"/>
    </source>
</evidence>
<evidence type="ECO:0000256" key="6">
    <source>
        <dbReference type="ARBA" id="ARBA00022989"/>
    </source>
</evidence>
<keyword evidence="1" id="KW-1003">Cell membrane</keyword>
<evidence type="ECO:0000256" key="7">
    <source>
        <dbReference type="ARBA" id="ARBA00023136"/>
    </source>
</evidence>
<dbReference type="GO" id="GO:0009372">
    <property type="term" value="P:quorum sensing"/>
    <property type="evidence" value="ECO:0007669"/>
    <property type="project" value="UniProtKB-KW"/>
</dbReference>
<keyword evidence="4 8" id="KW-0812">Transmembrane</keyword>
<sequence length="199" mass="22312">MTWTERLSLRIAQSIKTEETRFSVGQLAHGIEIFLLNVMNLIAIVAFSFFLDLIGEVIPLLLFFFGLRLLTGGVHLKNPWVCLIFTVALIISGGFLIKNLPEFSSPFVQIGMSVIGGVGFLINYFYAPAKHTYMPNDPKIQSRNRIIVLLTIGIGCLFSVTLIGYTYKLSMTYILAVLLQSVLLIPRTFQIVSYLENKS</sequence>
<evidence type="ECO:0000313" key="12">
    <source>
        <dbReference type="Proteomes" id="UP000319578"/>
    </source>
</evidence>
<evidence type="ECO:0000256" key="8">
    <source>
        <dbReference type="SAM" id="Phobius"/>
    </source>
</evidence>
<dbReference type="AlphaFoldDB" id="A0A0K9YTB0"/>
<feature type="transmembrane region" description="Helical" evidence="8">
    <location>
        <begin position="146"/>
        <end position="167"/>
    </location>
</feature>
<feature type="transmembrane region" description="Helical" evidence="8">
    <location>
        <begin position="79"/>
        <end position="97"/>
    </location>
</feature>
<dbReference type="GO" id="GO:0016020">
    <property type="term" value="C:membrane"/>
    <property type="evidence" value="ECO:0007669"/>
    <property type="project" value="InterPro"/>
</dbReference>
<dbReference type="Proteomes" id="UP000036834">
    <property type="component" value="Unassembled WGS sequence"/>
</dbReference>
<dbReference type="EMBL" id="BJON01000005">
    <property type="protein sequence ID" value="GED67631.1"/>
    <property type="molecule type" value="Genomic_DNA"/>
</dbReference>
<keyword evidence="12" id="KW-1185">Reference proteome</keyword>
<feature type="transmembrane region" description="Helical" evidence="8">
    <location>
        <begin position="103"/>
        <end position="126"/>
    </location>
</feature>
<evidence type="ECO:0000313" key="9">
    <source>
        <dbReference type="EMBL" id="GED67631.1"/>
    </source>
</evidence>
<dbReference type="STRING" id="54915.ADS79_24695"/>
<dbReference type="SMART" id="SM00793">
    <property type="entry name" value="AgrB"/>
    <property type="match status" value="1"/>
</dbReference>
<protein>
    <submittedName>
        <fullName evidence="10">Accessory gene regulator AgrB</fullName>
    </submittedName>
</protein>
<gene>
    <name evidence="10" type="ORF">ADS79_24695</name>
    <name evidence="9" type="ORF">BRE01_13330</name>
</gene>
<evidence type="ECO:0000313" key="10">
    <source>
        <dbReference type="EMBL" id="KNB71943.1"/>
    </source>
</evidence>